<organism evidence="4 5">
    <name type="scientific">Pectobacterium phage MA12</name>
    <dbReference type="NCBI Taxonomy" id="2686474"/>
    <lineage>
        <taxon>Viruses</taxon>
        <taxon>Duplodnaviria</taxon>
        <taxon>Heunggongvirae</taxon>
        <taxon>Uroviricota</taxon>
        <taxon>Caudoviricetes</taxon>
        <taxon>Casjensviridae</taxon>
        <taxon>Newforgelanevirus</taxon>
        <taxon>Newforgelanevirus MA12</taxon>
    </lineage>
</organism>
<comment type="function">
    <text evidence="1">The terminase large subunit acts as an ATP driven molecular motor necessary for viral DNA translocation into empty capsids and as an endonuclease that cuts the viral genome from the concetamer to initiate and to end the packaging reaction. The terminase lies at a unique vertex of the procapsid and is composed of two subunits, a small terminase subunit involved in viral DNA recognition, and a large terminase subunit possessing endonucleolytic and ATPase activities (DNA maturation and packaging). The endonuclease activity cleaves the viral DNA generating 5'overhangs. The strand separation activity separates the cohesive ends generating the single-stranded 'sticky' ends of the mature genome. The DNA-terminase complex binds to the portal of the procapsid thereby activating the translocase activity of the terminase. The terminase packages the viral DNA into the procapsid until the next concatemer reaches the complex. The downstream site is then cut generating the mature right end of the genome, the heterotrimer undocks from the DNA-filled head and remains bound to the left end of concatemer's next genome.</text>
</comment>
<dbReference type="GO" id="GO:0016887">
    <property type="term" value="F:ATP hydrolysis activity"/>
    <property type="evidence" value="ECO:0007669"/>
    <property type="project" value="UniProtKB-UniRule"/>
</dbReference>
<keyword evidence="1" id="KW-0255">Endonuclease</keyword>
<dbReference type="InterPro" id="IPR008866">
    <property type="entry name" value="Phage_lambda_GpA-like"/>
</dbReference>
<dbReference type="GO" id="GO:0030430">
    <property type="term" value="C:host cell cytoplasm"/>
    <property type="evidence" value="ECO:0007669"/>
    <property type="project" value="UniProtKB-SubCell"/>
</dbReference>
<comment type="cofactor">
    <cofactor evidence="1">
        <name>Mg(2+)</name>
        <dbReference type="ChEBI" id="CHEBI:18420"/>
    </cofactor>
</comment>
<comment type="subcellular location">
    <subcellularLocation>
        <location evidence="1">Host cytoplasm</location>
    </subcellularLocation>
    <text evidence="1">The terminase lies at a unique vertex of the procapsid during viral DNA packaging.</text>
</comment>
<accession>A0A6B9RH55</accession>
<gene>
    <name evidence="4" type="ORF">MA12_gp29</name>
</gene>
<sequence length="702" mass="79312">MTEILMAKATTTKSYRSVGSIIASLAELFRPPERLSVSQAAEKYVYLNTPGAYVGPYLNDTAPYMVEPMDTMTARDKSGIAFVGPAQCAKTQCLLLNFAAYSIKVDPMDMILYCPTSTAARDFSIRRIDRMHRYSKKVGAMLMKKRDSDNTFDKHYTTGQILTMSYPSVTEMAGRPVGRIMLTDFDRMPEDVDGDGNPFDLASKRTTTFGSFAMTVAESSPSRPVLDPKWIPTSLHEAPPSTGILALYNRGDRRKWYWPCPHCEEYFVGSFKLLTWDNTLQNNLDKADTTRMACPHCGSLIHPDDRHEMQLWGRWVKDGQAIDKNGRIFGPPIRTSIASFWLNGTAAAFTTWKKLVDGYLTAQDEYARTNSEEALKKFFNNDLGEPYYPKGDGDVRFPEHLKSMAFKLPEKEVPENVRFLTANIDVQRSSFVVQIHGISPGTPFDITVIDRFDIKKSDRVDDDGDPLPIKPASYLEDWKKIEELVMDKTYPLSDGSGRRMAVMMTTCDSGGYARGKGESVTSKAYDFYRLLKTKGKHGRFILIKGDTKNNQPRTRVTFPDAQKKDDKSAARGDVPVLFFNSNLLKDDLDGRLDCVEPGKGMFITPDWLSDDFYREMCAEVRTPQGWKNPGDARNEAFDLAYYCIGLCVSKFIRIETINWDNPPSWADEWDRNFHVSSADDPETFAQNEDSGYDFAKLAETLA</sequence>
<dbReference type="GO" id="GO:0019073">
    <property type="term" value="P:viral DNA genome packaging"/>
    <property type="evidence" value="ECO:0007669"/>
    <property type="project" value="UniProtKB-UniRule"/>
</dbReference>
<evidence type="ECO:0000313" key="5">
    <source>
        <dbReference type="Proteomes" id="UP000465092"/>
    </source>
</evidence>
<evidence type="ECO:0000313" key="4">
    <source>
        <dbReference type="EMBL" id="QHI00856.1"/>
    </source>
</evidence>
<name>A0A6B9RH55_9CAUD</name>
<dbReference type="GO" id="GO:0098009">
    <property type="term" value="C:viral terminase, large subunit"/>
    <property type="evidence" value="ECO:0007669"/>
    <property type="project" value="UniProtKB-UniRule"/>
</dbReference>
<keyword evidence="1" id="KW-0540">Nuclease</keyword>
<keyword evidence="1" id="KW-0460">Magnesium</keyword>
<dbReference type="InterPro" id="IPR051220">
    <property type="entry name" value="TFA_Chaperone"/>
</dbReference>
<keyword evidence="1" id="KW-0231">Viral genome packaging</keyword>
<feature type="domain" description="Terminase large subunit GpA endonuclease" evidence="3">
    <location>
        <begin position="337"/>
        <end position="659"/>
    </location>
</feature>
<evidence type="ECO:0000256" key="1">
    <source>
        <dbReference type="HAMAP-Rule" id="MF_04144"/>
    </source>
</evidence>
<dbReference type="GO" id="GO:0005524">
    <property type="term" value="F:ATP binding"/>
    <property type="evidence" value="ECO:0007669"/>
    <property type="project" value="UniProtKB-UniRule"/>
</dbReference>
<dbReference type="EMBL" id="MN692199">
    <property type="protein sequence ID" value="QHI00856.1"/>
    <property type="molecule type" value="Genomic_DNA"/>
</dbReference>
<dbReference type="PANTHER" id="PTHR34413:SF2">
    <property type="entry name" value="PROPHAGE TAIL FIBER ASSEMBLY PROTEIN HOMOLOG TFAE-RELATED"/>
    <property type="match status" value="1"/>
</dbReference>
<dbReference type="GO" id="GO:0009036">
    <property type="term" value="F:type II site-specific deoxyribonuclease activity"/>
    <property type="evidence" value="ECO:0007669"/>
    <property type="project" value="UniProtKB-UniRule"/>
</dbReference>
<feature type="binding site" evidence="1">
    <location>
        <position position="425"/>
    </location>
    <ligand>
        <name>Mg(2+)</name>
        <dbReference type="ChEBI" id="CHEBI:18420"/>
        <note>catalytic; for nuclease activity</note>
    </ligand>
</feature>
<feature type="domain" description="Phage terminase large subunit GpA ATPase" evidence="2">
    <location>
        <begin position="53"/>
        <end position="315"/>
    </location>
</feature>
<dbReference type="InterPro" id="IPR046454">
    <property type="entry name" value="GpA_endonuclease"/>
</dbReference>
<comment type="caution">
    <text evidence="1">Lacks conserved residue(s) required for the propagation of feature annotation.</text>
</comment>
<comment type="domain">
    <text evidence="1">The N-terminus is involved in the formation of the heterotrimer with the small subunit. The N-terminus part contains the translocase activity involved in DNA packaging. At the N-terminus, there is a high affinity ATPase center that is probably needed for the packaging activity. The Walker A motif of the ATPase center is responsible for interacting with the ATP phosphate and the Q motif governs force generation and the interaction with DNA. The C-terminus contains the site specific endonuclease (cos-cleavage) and strand separation activities required for genome maturation. A second ATPase catalytic site regulates the genome maturation. The C-terminus very end is involved in binding to the procapsid. Contains a basic leucine zipper (bZIP) that may be involved in the formation of the terminase.</text>
</comment>
<dbReference type="Proteomes" id="UP000465092">
    <property type="component" value="Segment"/>
</dbReference>
<keyword evidence="1" id="KW-1035">Host cytoplasm</keyword>
<keyword evidence="5" id="KW-1185">Reference proteome</keyword>
<dbReference type="InterPro" id="IPR046453">
    <property type="entry name" value="GpA_ATPase"/>
</dbReference>
<dbReference type="EC" id="3.6.4.-" evidence="1"/>
<dbReference type="Pfam" id="PF20454">
    <property type="entry name" value="GpA_nuclease"/>
    <property type="match status" value="1"/>
</dbReference>
<proteinExistence type="inferred from homology"/>
<protein>
    <recommendedName>
        <fullName evidence="1">Terminase, large subunit</fullName>
    </recommendedName>
    <alternativeName>
        <fullName evidence="1">DNA-packaging protein</fullName>
    </alternativeName>
    <alternativeName>
        <fullName evidence="1">Large terminase protein</fullName>
    </alternativeName>
    <domain>
        <recommendedName>
            <fullName evidence="1">Endonuclease</fullName>
            <ecNumber evidence="1">3.1.21.4</ecNumber>
        </recommendedName>
    </domain>
    <domain>
        <recommendedName>
            <fullName evidence="1">ATPase</fullName>
            <ecNumber evidence="1">3.6.4.-</ecNumber>
        </recommendedName>
    </domain>
</protein>
<keyword evidence="1" id="KW-0479">Metal-binding</keyword>
<evidence type="ECO:0000259" key="3">
    <source>
        <dbReference type="Pfam" id="PF20454"/>
    </source>
</evidence>
<dbReference type="PANTHER" id="PTHR34413">
    <property type="entry name" value="PROPHAGE TAIL FIBER ASSEMBLY PROTEIN HOMOLOG TFAE-RELATED-RELATED"/>
    <property type="match status" value="1"/>
</dbReference>
<comment type="catalytic activity">
    <reaction evidence="1">
        <text>Endonucleolytic cleavage of DNA to give specific double-stranded fragments with terminal 5'-phosphates.</text>
        <dbReference type="EC" id="3.1.21.4"/>
    </reaction>
</comment>
<comment type="similarity">
    <text evidence="1">Belongs to the lambdavirus large terminase family.</text>
</comment>
<keyword evidence="1" id="KW-0067">ATP-binding</keyword>
<dbReference type="Pfam" id="PF05876">
    <property type="entry name" value="GpA_ATPase"/>
    <property type="match status" value="1"/>
</dbReference>
<reference evidence="4 5" key="1">
    <citation type="journal article" date="2020" name="Viruses">
        <title>Genomic Characterization, Formulation and Efficacy in Planta of a Siphoviridae and Podoviridae Protection Cocktail against the Bacterial Plant Pathogens Pectobacterium spp.</title>
        <authorList>
            <person name="Zaczek-Moczydlowska M.A."/>
            <person name="Young G.K."/>
            <person name="Trudgett J."/>
            <person name="Fleming C.C."/>
            <person name="Campbell K."/>
            <person name="O'Hanlon R."/>
        </authorList>
    </citation>
    <scope>NUCLEOTIDE SEQUENCE [LARGE SCALE GENOMIC DNA]</scope>
</reference>
<keyword evidence="1" id="KW-0547">Nucleotide-binding</keyword>
<comment type="subunit">
    <text evidence="1">Interacts (via N-terminus) with the terminase small subunit (via C-terminus); the active complex is probably heterooligomeric. Interacts (via C-terminus) with the portal protein; this interaction allows the packaging of viral DNA.</text>
</comment>
<keyword evidence="1" id="KW-1188">Viral release from host cell</keyword>
<dbReference type="HAMAP" id="MF_04144">
    <property type="entry name" value="TERL_LAMBDA"/>
    <property type="match status" value="1"/>
</dbReference>
<dbReference type="GO" id="GO:0046872">
    <property type="term" value="F:metal ion binding"/>
    <property type="evidence" value="ECO:0007669"/>
    <property type="project" value="UniProtKB-UniRule"/>
</dbReference>
<keyword evidence="1" id="KW-0378">Hydrolase</keyword>
<dbReference type="EC" id="3.1.21.4" evidence="1"/>
<evidence type="ECO:0000259" key="2">
    <source>
        <dbReference type="Pfam" id="PF05876"/>
    </source>
</evidence>